<dbReference type="InterPro" id="IPR006521">
    <property type="entry name" value="Tail_protein_I"/>
</dbReference>
<gene>
    <name evidence="1" type="ORF">GT020_01395</name>
</gene>
<evidence type="ECO:0000313" key="1">
    <source>
        <dbReference type="EMBL" id="NAZ14724.1"/>
    </source>
</evidence>
<reference evidence="1 2" key="1">
    <citation type="submission" date="2020-01" db="EMBL/GenBank/DDBJ databases">
        <title>Glutamicibacter soli M275.</title>
        <authorList>
            <person name="Meng X."/>
        </authorList>
    </citation>
    <scope>NUCLEOTIDE SEQUENCE [LARGE SCALE GENOMIC DNA]</scope>
    <source>
        <strain evidence="1 2">M275</strain>
    </source>
</reference>
<dbReference type="SUPFAM" id="SSF63829">
    <property type="entry name" value="Calcium-dependent phosphotriesterase"/>
    <property type="match status" value="1"/>
</dbReference>
<organism evidence="1 2">
    <name type="scientific">Glutamicibacter soli</name>
    <dbReference type="NCBI Taxonomy" id="453836"/>
    <lineage>
        <taxon>Bacteria</taxon>
        <taxon>Bacillati</taxon>
        <taxon>Actinomycetota</taxon>
        <taxon>Actinomycetes</taxon>
        <taxon>Micrococcales</taxon>
        <taxon>Micrococcaceae</taxon>
        <taxon>Glutamicibacter</taxon>
    </lineage>
</organism>
<sequence length="688" mass="72142">MSSYPRATTAPYLRLGAEAGWEPRLGSERLVSDGGTVRLGHPGIRPIADGEPFGSLGGRTLVRGLAIGPDGELLLADPDARVIRIARQPVPGIPADPADPLPALWPVRPAADAPHDPYALLRPVDLAFTPHGDLVIADAAARRLLVLAYPHGALRAVISLPGWEPGAVAVDAAGRCYVADRAGLHGSGATVHRFDAHWRRSAHYPHPGTVLAAPWQLAVAAGGCGCAGGCAGGCNGGCNGGCAGGCNSTPGCTGDSGCTTTSGRTPVLVVADGSGLLVLDDRGRVLPAGTPIPELAEPALLADPDGTLSWEDPGRPHHDPLRFPGLRIDRTGREPDTGLPVVALPARLRLPQAGVLRLGPLVGDGPGFAWDRLVLDAQIPPGTAVLVRVLASDAPAEPGLADGSAASWSRAVKLEAQTPTELLVPGPAGQHLWIELELRGTGYATPQLRRLDVHAPRRSSLRRLPPGYRQDPVSADFLDRFLSYFDTVFAEVQAEHRDAALLLDERTAPAGAALDWLGSWFGLDFHPSWPVSTRRRAISEAMAYSMERGSIPGLKRLLGWHTGLPAPWPAVIEHFRLTDQAPPVGRAPLPAPGAAHRCTVVLPESAAPDAAQRQELSRLLDAHLPAHVRAEVRYIRPGIVIGAQSSIAVDTLLGGAPHGALGTAQLGIDTHLCTEPHPTPSLRSNTPC</sequence>
<evidence type="ECO:0000313" key="2">
    <source>
        <dbReference type="Proteomes" id="UP000477543"/>
    </source>
</evidence>
<comment type="caution">
    <text evidence="1">The sequence shown here is derived from an EMBL/GenBank/DDBJ whole genome shotgun (WGS) entry which is preliminary data.</text>
</comment>
<dbReference type="AlphaFoldDB" id="A0A6L9G0L6"/>
<dbReference type="InterPro" id="IPR011042">
    <property type="entry name" value="6-blade_b-propeller_TolB-like"/>
</dbReference>
<dbReference type="Pfam" id="PF09684">
    <property type="entry name" value="Tail_P2_I"/>
    <property type="match status" value="1"/>
</dbReference>
<proteinExistence type="predicted"/>
<name>A0A6L9G0L6_9MICC</name>
<dbReference type="Gene3D" id="2.120.10.30">
    <property type="entry name" value="TolB, C-terminal domain"/>
    <property type="match status" value="1"/>
</dbReference>
<dbReference type="Proteomes" id="UP000477543">
    <property type="component" value="Unassembled WGS sequence"/>
</dbReference>
<dbReference type="RefSeq" id="WP_161447037.1">
    <property type="nucleotide sequence ID" value="NZ_WYDN01000001.1"/>
</dbReference>
<protein>
    <recommendedName>
        <fullName evidence="3">Phage tail protein</fullName>
    </recommendedName>
</protein>
<accession>A0A6L9G0L6</accession>
<dbReference type="EMBL" id="WYDN01000001">
    <property type="protein sequence ID" value="NAZ14724.1"/>
    <property type="molecule type" value="Genomic_DNA"/>
</dbReference>
<evidence type="ECO:0008006" key="3">
    <source>
        <dbReference type="Google" id="ProtNLM"/>
    </source>
</evidence>